<evidence type="ECO:0000313" key="1">
    <source>
        <dbReference type="EMBL" id="MPM09631.1"/>
    </source>
</evidence>
<comment type="caution">
    <text evidence="1">The sequence shown here is derived from an EMBL/GenBank/DDBJ whole genome shotgun (WGS) entry which is preliminary data.</text>
</comment>
<proteinExistence type="predicted"/>
<name>A0A644X171_9ZZZZ</name>
<dbReference type="AlphaFoldDB" id="A0A644X171"/>
<dbReference type="EMBL" id="VSSQ01001593">
    <property type="protein sequence ID" value="MPM09631.1"/>
    <property type="molecule type" value="Genomic_DNA"/>
</dbReference>
<organism evidence="1">
    <name type="scientific">bioreactor metagenome</name>
    <dbReference type="NCBI Taxonomy" id="1076179"/>
    <lineage>
        <taxon>unclassified sequences</taxon>
        <taxon>metagenomes</taxon>
        <taxon>ecological metagenomes</taxon>
    </lineage>
</organism>
<gene>
    <name evidence="1" type="ORF">SDC9_55952</name>
</gene>
<protein>
    <submittedName>
        <fullName evidence="1">Uncharacterized protein</fullName>
    </submittedName>
</protein>
<sequence>MDFDPVVVLAVRLLEERNVGVEHFGNDDIARAVGQRGHKRLQTGVVVRVPRRRLRRKRKFARTVGRARKADIRVGAGIVVLVENSARGRGEHNALLIGG</sequence>
<accession>A0A644X171</accession>
<reference evidence="1" key="1">
    <citation type="submission" date="2019-08" db="EMBL/GenBank/DDBJ databases">
        <authorList>
            <person name="Kucharzyk K."/>
            <person name="Murdoch R.W."/>
            <person name="Higgins S."/>
            <person name="Loffler F."/>
        </authorList>
    </citation>
    <scope>NUCLEOTIDE SEQUENCE</scope>
</reference>